<accession>A0A941EGD7</accession>
<protein>
    <submittedName>
        <fullName evidence="3">Uncharacterized protein</fullName>
    </submittedName>
</protein>
<keyword evidence="2" id="KW-1133">Transmembrane helix</keyword>
<keyword evidence="2" id="KW-0812">Transmembrane</keyword>
<proteinExistence type="predicted"/>
<organism evidence="3 4">
    <name type="scientific">Actinospica acidithermotolerans</name>
    <dbReference type="NCBI Taxonomy" id="2828514"/>
    <lineage>
        <taxon>Bacteria</taxon>
        <taxon>Bacillati</taxon>
        <taxon>Actinomycetota</taxon>
        <taxon>Actinomycetes</taxon>
        <taxon>Catenulisporales</taxon>
        <taxon>Actinospicaceae</taxon>
        <taxon>Actinospica</taxon>
    </lineage>
</organism>
<sequence>MDDASRRALRDLARRAEWRGRAGAAGAAQDADTLRQLGGDLRAALARDDEQDAASWGFQSVVSLAAYCLKARADWTPEQIAELARLREDAVIALAPGPGESDALPQRDARASLASLGSRQARLVAFAIGGCAVLIALVVLVPHVFSNSGGAQPVAAASTTAAPADTATTPASSPTTSSSNSATPTTTADPATATSSPSATATTAPSTARVTAIQLTNTDYQAGSPPEVYLTYSVTATSTEDVYIEITVDGTVPTELASQEPIDESGLTTYPDLTQRIDLSAWCGKTVKIAISSGSAVQTASVAVTGC</sequence>
<reference evidence="3" key="1">
    <citation type="submission" date="2021-04" db="EMBL/GenBank/DDBJ databases">
        <title>Genome based classification of Actinospica acidithermotolerans sp. nov., an actinobacterium isolated from an Indonesian hot spring.</title>
        <authorList>
            <person name="Kusuma A.B."/>
            <person name="Putra K.E."/>
            <person name="Nafisah S."/>
            <person name="Loh J."/>
            <person name="Nouioui I."/>
            <person name="Goodfellow M."/>
        </authorList>
    </citation>
    <scope>NUCLEOTIDE SEQUENCE</scope>
    <source>
        <strain evidence="3">MGRD01-02</strain>
    </source>
</reference>
<name>A0A941EGD7_9ACTN</name>
<keyword evidence="4" id="KW-1185">Reference proteome</keyword>
<keyword evidence="2" id="KW-0472">Membrane</keyword>
<dbReference type="RefSeq" id="WP_212519744.1">
    <property type="nucleotide sequence ID" value="NZ_JAGSOH010000061.1"/>
</dbReference>
<evidence type="ECO:0000313" key="4">
    <source>
        <dbReference type="Proteomes" id="UP000676325"/>
    </source>
</evidence>
<dbReference type="AlphaFoldDB" id="A0A941EGD7"/>
<gene>
    <name evidence="3" type="ORF">KDK95_20030</name>
</gene>
<feature type="transmembrane region" description="Helical" evidence="2">
    <location>
        <begin position="123"/>
        <end position="145"/>
    </location>
</feature>
<dbReference type="EMBL" id="JAGSOH010000061">
    <property type="protein sequence ID" value="MBR7828609.1"/>
    <property type="molecule type" value="Genomic_DNA"/>
</dbReference>
<evidence type="ECO:0000256" key="2">
    <source>
        <dbReference type="SAM" id="Phobius"/>
    </source>
</evidence>
<comment type="caution">
    <text evidence="3">The sequence shown here is derived from an EMBL/GenBank/DDBJ whole genome shotgun (WGS) entry which is preliminary data.</text>
</comment>
<feature type="region of interest" description="Disordered" evidence="1">
    <location>
        <begin position="162"/>
        <end position="207"/>
    </location>
</feature>
<dbReference type="Proteomes" id="UP000676325">
    <property type="component" value="Unassembled WGS sequence"/>
</dbReference>
<evidence type="ECO:0000313" key="3">
    <source>
        <dbReference type="EMBL" id="MBR7828609.1"/>
    </source>
</evidence>
<evidence type="ECO:0000256" key="1">
    <source>
        <dbReference type="SAM" id="MobiDB-lite"/>
    </source>
</evidence>